<comment type="caution">
    <text evidence="1">The sequence shown here is derived from an EMBL/GenBank/DDBJ whole genome shotgun (WGS) entry which is preliminary data.</text>
</comment>
<dbReference type="EMBL" id="CAJNOK010050088">
    <property type="protein sequence ID" value="CAF1598705.1"/>
    <property type="molecule type" value="Genomic_DNA"/>
</dbReference>
<protein>
    <submittedName>
        <fullName evidence="1">Uncharacterized protein</fullName>
    </submittedName>
</protein>
<evidence type="ECO:0000313" key="3">
    <source>
        <dbReference type="Proteomes" id="UP000677228"/>
    </source>
</evidence>
<sequence>EKDLSSPGNITVVLAGVTVNPTPQEEIMWPEDGEVWFNHETKQQRQQFIRSTPSHSRDSAKHKQMITDSSEQIKEILQVSKE</sequence>
<evidence type="ECO:0000313" key="2">
    <source>
        <dbReference type="EMBL" id="CAF4406231.1"/>
    </source>
</evidence>
<reference evidence="1" key="1">
    <citation type="submission" date="2021-02" db="EMBL/GenBank/DDBJ databases">
        <authorList>
            <person name="Nowell W R."/>
        </authorList>
    </citation>
    <scope>NUCLEOTIDE SEQUENCE</scope>
</reference>
<dbReference type="AlphaFoldDB" id="A0A8S2G2A6"/>
<dbReference type="Proteomes" id="UP000677228">
    <property type="component" value="Unassembled WGS sequence"/>
</dbReference>
<accession>A0A8S2G2A6</accession>
<evidence type="ECO:0000313" key="1">
    <source>
        <dbReference type="EMBL" id="CAF1598705.1"/>
    </source>
</evidence>
<dbReference type="EMBL" id="CAJOBA010073777">
    <property type="protein sequence ID" value="CAF4406231.1"/>
    <property type="molecule type" value="Genomic_DNA"/>
</dbReference>
<gene>
    <name evidence="1" type="ORF">OVA965_LOCUS41965</name>
    <name evidence="2" type="ORF">TMI583_LOCUS43747</name>
</gene>
<name>A0A8S2G2A6_9BILA</name>
<feature type="non-terminal residue" evidence="1">
    <location>
        <position position="82"/>
    </location>
</feature>
<organism evidence="1 3">
    <name type="scientific">Didymodactylos carnosus</name>
    <dbReference type="NCBI Taxonomy" id="1234261"/>
    <lineage>
        <taxon>Eukaryota</taxon>
        <taxon>Metazoa</taxon>
        <taxon>Spiralia</taxon>
        <taxon>Gnathifera</taxon>
        <taxon>Rotifera</taxon>
        <taxon>Eurotatoria</taxon>
        <taxon>Bdelloidea</taxon>
        <taxon>Philodinida</taxon>
        <taxon>Philodinidae</taxon>
        <taxon>Didymodactylos</taxon>
    </lineage>
</organism>
<dbReference type="Proteomes" id="UP000682733">
    <property type="component" value="Unassembled WGS sequence"/>
</dbReference>
<proteinExistence type="predicted"/>